<protein>
    <recommendedName>
        <fullName evidence="4">Secreted protein</fullName>
    </recommendedName>
</protein>
<comment type="caution">
    <text evidence="2">The sequence shown here is derived from an EMBL/GenBank/DDBJ whole genome shotgun (WGS) entry which is preliminary data.</text>
</comment>
<keyword evidence="3" id="KW-1185">Reference proteome</keyword>
<name>A0ABR1YML2_9PEZI</name>
<sequence>MASILLSCLLLSLARRRSAAKSRVGFRENEGSGDKVTFEKQCRCPFLFLHDADCYRDLIVISRCVEDRVYTMAEEPLPFQENGKANK</sequence>
<evidence type="ECO:0008006" key="4">
    <source>
        <dbReference type="Google" id="ProtNLM"/>
    </source>
</evidence>
<dbReference type="EMBL" id="JBBWRZ010000006">
    <property type="protein sequence ID" value="KAK8233730.1"/>
    <property type="molecule type" value="Genomic_DNA"/>
</dbReference>
<accession>A0ABR1YML2</accession>
<evidence type="ECO:0000313" key="2">
    <source>
        <dbReference type="EMBL" id="KAK8233730.1"/>
    </source>
</evidence>
<gene>
    <name evidence="2" type="ORF">HDK90DRAFT_275245</name>
</gene>
<reference evidence="2 3" key="1">
    <citation type="submission" date="2024-04" db="EMBL/GenBank/DDBJ databases">
        <title>Phyllosticta paracitricarpa is synonymous to the EU quarantine fungus P. citricarpa based on phylogenomic analyses.</title>
        <authorList>
            <consortium name="Lawrence Berkeley National Laboratory"/>
            <person name="Van Ingen-Buijs V.A."/>
            <person name="Van Westerhoven A.C."/>
            <person name="Haridas S."/>
            <person name="Skiadas P."/>
            <person name="Martin F."/>
            <person name="Groenewald J.Z."/>
            <person name="Crous P.W."/>
            <person name="Seidl M.F."/>
        </authorList>
    </citation>
    <scope>NUCLEOTIDE SEQUENCE [LARGE SCALE GENOMIC DNA]</scope>
    <source>
        <strain evidence="2 3">CBS 123374</strain>
    </source>
</reference>
<feature type="chain" id="PRO_5046695117" description="Secreted protein" evidence="1">
    <location>
        <begin position="20"/>
        <end position="87"/>
    </location>
</feature>
<dbReference type="Proteomes" id="UP001492380">
    <property type="component" value="Unassembled WGS sequence"/>
</dbReference>
<feature type="signal peptide" evidence="1">
    <location>
        <begin position="1"/>
        <end position="19"/>
    </location>
</feature>
<proteinExistence type="predicted"/>
<evidence type="ECO:0000313" key="3">
    <source>
        <dbReference type="Proteomes" id="UP001492380"/>
    </source>
</evidence>
<keyword evidence="1" id="KW-0732">Signal</keyword>
<organism evidence="2 3">
    <name type="scientific">Phyllosticta capitalensis</name>
    <dbReference type="NCBI Taxonomy" id="121624"/>
    <lineage>
        <taxon>Eukaryota</taxon>
        <taxon>Fungi</taxon>
        <taxon>Dikarya</taxon>
        <taxon>Ascomycota</taxon>
        <taxon>Pezizomycotina</taxon>
        <taxon>Dothideomycetes</taxon>
        <taxon>Dothideomycetes incertae sedis</taxon>
        <taxon>Botryosphaeriales</taxon>
        <taxon>Phyllostictaceae</taxon>
        <taxon>Phyllosticta</taxon>
    </lineage>
</organism>
<evidence type="ECO:0000256" key="1">
    <source>
        <dbReference type="SAM" id="SignalP"/>
    </source>
</evidence>